<dbReference type="SUPFAM" id="SSF46689">
    <property type="entry name" value="Homeodomain-like"/>
    <property type="match status" value="1"/>
</dbReference>
<dbReference type="RefSeq" id="WP_111935170.1">
    <property type="nucleotide sequence ID" value="NZ_CADFFP010000011.1"/>
</dbReference>
<dbReference type="OrthoDB" id="6684185at2"/>
<feature type="DNA-binding region" description="H-T-H motif" evidence="2">
    <location>
        <begin position="24"/>
        <end position="43"/>
    </location>
</feature>
<organism evidence="4 5">
    <name type="scientific">Paraburkholderia bryophila</name>
    <dbReference type="NCBI Taxonomy" id="420952"/>
    <lineage>
        <taxon>Bacteria</taxon>
        <taxon>Pseudomonadati</taxon>
        <taxon>Pseudomonadota</taxon>
        <taxon>Betaproteobacteria</taxon>
        <taxon>Burkholderiales</taxon>
        <taxon>Burkholderiaceae</taxon>
        <taxon>Paraburkholderia</taxon>
    </lineage>
</organism>
<accession>A0A329BHN4</accession>
<dbReference type="Pfam" id="PF00440">
    <property type="entry name" value="TetR_N"/>
    <property type="match status" value="1"/>
</dbReference>
<reference evidence="4 5" key="1">
    <citation type="submission" date="2018-06" db="EMBL/GenBank/DDBJ databases">
        <title>Genomic Encyclopedia of Type Strains, Phase III (KMG-III): the genomes of soil and plant-associated and newly described type strains.</title>
        <authorList>
            <person name="Whitman W."/>
        </authorList>
    </citation>
    <scope>NUCLEOTIDE SEQUENCE [LARGE SCALE GENOMIC DNA]</scope>
    <source>
        <strain evidence="4 5">LMG 23644</strain>
    </source>
</reference>
<evidence type="ECO:0000313" key="4">
    <source>
        <dbReference type="EMBL" id="RAS20741.1"/>
    </source>
</evidence>
<dbReference type="AlphaFoldDB" id="A0A329BHN4"/>
<comment type="caution">
    <text evidence="4">The sequence shown here is derived from an EMBL/GenBank/DDBJ whole genome shotgun (WGS) entry which is preliminary data.</text>
</comment>
<keyword evidence="1 2" id="KW-0238">DNA-binding</keyword>
<evidence type="ECO:0000259" key="3">
    <source>
        <dbReference type="PROSITE" id="PS50977"/>
    </source>
</evidence>
<protein>
    <submittedName>
        <fullName evidence="4">TetR family transcriptional regulator</fullName>
    </submittedName>
</protein>
<dbReference type="PROSITE" id="PS50977">
    <property type="entry name" value="HTH_TETR_2"/>
    <property type="match status" value="1"/>
</dbReference>
<dbReference type="GO" id="GO:0003677">
    <property type="term" value="F:DNA binding"/>
    <property type="evidence" value="ECO:0007669"/>
    <property type="project" value="UniProtKB-UniRule"/>
</dbReference>
<dbReference type="InterPro" id="IPR009057">
    <property type="entry name" value="Homeodomain-like_sf"/>
</dbReference>
<feature type="domain" description="HTH tetR-type" evidence="3">
    <location>
        <begin position="1"/>
        <end position="61"/>
    </location>
</feature>
<proteinExistence type="predicted"/>
<sequence length="183" mass="20352">MNRKDMLRDKALAYFLEHGIADLSLRPLAEQIGTSARLLIFHFGSKDGLIAEVMSEVRQRAQQSFSALMRDAGGQGGLKIFWQWSTHPDNVPYVRLLYEVQVLAMQNPAVYAPFMDDNSSNWLSFVESTLPPSPQRRATATLYVAVIDGLMLEFLSTGDLSRTSAALEVFGSMSGNAHRKSKP</sequence>
<evidence type="ECO:0000313" key="5">
    <source>
        <dbReference type="Proteomes" id="UP000248918"/>
    </source>
</evidence>
<dbReference type="EMBL" id="QLTK01000034">
    <property type="protein sequence ID" value="RAS20741.1"/>
    <property type="molecule type" value="Genomic_DNA"/>
</dbReference>
<evidence type="ECO:0000256" key="2">
    <source>
        <dbReference type="PROSITE-ProRule" id="PRU00335"/>
    </source>
</evidence>
<dbReference type="Proteomes" id="UP000248918">
    <property type="component" value="Unassembled WGS sequence"/>
</dbReference>
<evidence type="ECO:0000256" key="1">
    <source>
        <dbReference type="ARBA" id="ARBA00023125"/>
    </source>
</evidence>
<dbReference type="InterPro" id="IPR001647">
    <property type="entry name" value="HTH_TetR"/>
</dbReference>
<gene>
    <name evidence="4" type="ORF">BX591_13451</name>
</gene>
<name>A0A329BHN4_9BURK</name>
<dbReference type="Gene3D" id="1.10.357.10">
    <property type="entry name" value="Tetracycline Repressor, domain 2"/>
    <property type="match status" value="1"/>
</dbReference>